<name>A0ABV0USH1_9TELE</name>
<keyword evidence="1" id="KW-0812">Transmembrane</keyword>
<reference evidence="2 3" key="1">
    <citation type="submission" date="2021-06" db="EMBL/GenBank/DDBJ databases">
        <authorList>
            <person name="Palmer J.M."/>
        </authorList>
    </citation>
    <scope>NUCLEOTIDE SEQUENCE [LARGE SCALE GENOMIC DNA]</scope>
    <source>
        <strain evidence="3">if_2019</strain>
        <tissue evidence="2">Muscle</tissue>
    </source>
</reference>
<evidence type="ECO:0000256" key="1">
    <source>
        <dbReference type="SAM" id="Phobius"/>
    </source>
</evidence>
<dbReference type="Proteomes" id="UP001482620">
    <property type="component" value="Unassembled WGS sequence"/>
</dbReference>
<proteinExistence type="predicted"/>
<gene>
    <name evidence="2" type="ORF">ILYODFUR_010212</name>
</gene>
<keyword evidence="1" id="KW-1133">Transmembrane helix</keyword>
<dbReference type="EMBL" id="JAHRIQ010081832">
    <property type="protein sequence ID" value="MEQ2247527.1"/>
    <property type="molecule type" value="Genomic_DNA"/>
</dbReference>
<organism evidence="2 3">
    <name type="scientific">Ilyodon furcidens</name>
    <name type="common">goldbreast splitfin</name>
    <dbReference type="NCBI Taxonomy" id="33524"/>
    <lineage>
        <taxon>Eukaryota</taxon>
        <taxon>Metazoa</taxon>
        <taxon>Chordata</taxon>
        <taxon>Craniata</taxon>
        <taxon>Vertebrata</taxon>
        <taxon>Euteleostomi</taxon>
        <taxon>Actinopterygii</taxon>
        <taxon>Neopterygii</taxon>
        <taxon>Teleostei</taxon>
        <taxon>Neoteleostei</taxon>
        <taxon>Acanthomorphata</taxon>
        <taxon>Ovalentaria</taxon>
        <taxon>Atherinomorphae</taxon>
        <taxon>Cyprinodontiformes</taxon>
        <taxon>Goodeidae</taxon>
        <taxon>Ilyodon</taxon>
    </lineage>
</organism>
<accession>A0ABV0USH1</accession>
<sequence>MPLEELQRNHTHFLSIKKLFSLFWFVISTLFSSGKLGFFPGIVNKTAPQHDAATILRLSSWHSVFRFKSFSRTLSRILPVTGPNRSVIVLFDSKFADVV</sequence>
<protein>
    <submittedName>
        <fullName evidence="2">Uncharacterized protein</fullName>
    </submittedName>
</protein>
<comment type="caution">
    <text evidence="2">The sequence shown here is derived from an EMBL/GenBank/DDBJ whole genome shotgun (WGS) entry which is preliminary data.</text>
</comment>
<evidence type="ECO:0000313" key="3">
    <source>
        <dbReference type="Proteomes" id="UP001482620"/>
    </source>
</evidence>
<keyword evidence="1" id="KW-0472">Membrane</keyword>
<feature type="transmembrane region" description="Helical" evidence="1">
    <location>
        <begin position="20"/>
        <end position="39"/>
    </location>
</feature>
<evidence type="ECO:0000313" key="2">
    <source>
        <dbReference type="EMBL" id="MEQ2247527.1"/>
    </source>
</evidence>
<keyword evidence="3" id="KW-1185">Reference proteome</keyword>